<feature type="signal peptide" evidence="1">
    <location>
        <begin position="1"/>
        <end position="22"/>
    </location>
</feature>
<reference evidence="2 3" key="1">
    <citation type="submission" date="2016-10" db="EMBL/GenBank/DDBJ databases">
        <authorList>
            <person name="de Groot N.N."/>
        </authorList>
    </citation>
    <scope>NUCLEOTIDE SEQUENCE [LARGE SCALE GENOMIC DNA]</scope>
    <source>
        <strain evidence="2 3">WG14</strain>
    </source>
</reference>
<dbReference type="Proteomes" id="UP000199322">
    <property type="component" value="Unassembled WGS sequence"/>
</dbReference>
<evidence type="ECO:0000256" key="1">
    <source>
        <dbReference type="SAM" id="SignalP"/>
    </source>
</evidence>
<feature type="chain" id="PRO_5011597086" description="Outer membrane protein beta-barrel domain-containing protein" evidence="1">
    <location>
        <begin position="23"/>
        <end position="212"/>
    </location>
</feature>
<evidence type="ECO:0000313" key="2">
    <source>
        <dbReference type="EMBL" id="SDC75687.1"/>
    </source>
</evidence>
<dbReference type="RefSeq" id="WP_091404885.1">
    <property type="nucleotide sequence ID" value="NZ_FMYV01000007.1"/>
</dbReference>
<proteinExistence type="predicted"/>
<sequence>MKKLLVLSIVSLFALMSFAVQFGGGGPSVVFIPGDQIVDPLDNGFDFTNGIFAFGGGGMGRIGEAPIFMGGEGWGGYSQKGDYKYTASYGAFNVSTQLSPSKYVAFDLGAGLGGFTQIIEVVQQENGETETADFIGGTSPYLNQISFEAFTFGPYAGITVTPIDFMSVYVRGQYIVGASFDGWKFENGDNVSDLEQQYIYFYNISAGFTFGF</sequence>
<dbReference type="AlphaFoldDB" id="A0A1G6P8E1"/>
<gene>
    <name evidence="2" type="ORF">SAMN04488588_1739</name>
</gene>
<organism evidence="2 3">
    <name type="scientific">Geotoga petraea</name>
    <dbReference type="NCBI Taxonomy" id="28234"/>
    <lineage>
        <taxon>Bacteria</taxon>
        <taxon>Thermotogati</taxon>
        <taxon>Thermotogota</taxon>
        <taxon>Thermotogae</taxon>
        <taxon>Petrotogales</taxon>
        <taxon>Petrotogaceae</taxon>
        <taxon>Geotoga</taxon>
    </lineage>
</organism>
<evidence type="ECO:0008006" key="4">
    <source>
        <dbReference type="Google" id="ProtNLM"/>
    </source>
</evidence>
<keyword evidence="1" id="KW-0732">Signal</keyword>
<accession>A0A1G6P8E1</accession>
<evidence type="ECO:0000313" key="3">
    <source>
        <dbReference type="Proteomes" id="UP000199322"/>
    </source>
</evidence>
<protein>
    <recommendedName>
        <fullName evidence="4">Outer membrane protein beta-barrel domain-containing protein</fullName>
    </recommendedName>
</protein>
<dbReference type="STRING" id="28234.SAMN04488588_1739"/>
<keyword evidence="3" id="KW-1185">Reference proteome</keyword>
<dbReference type="EMBL" id="FMYV01000007">
    <property type="protein sequence ID" value="SDC75687.1"/>
    <property type="molecule type" value="Genomic_DNA"/>
</dbReference>
<name>A0A1G6P8E1_9BACT</name>